<dbReference type="Pfam" id="PF13251">
    <property type="entry name" value="DUF4042"/>
    <property type="match status" value="1"/>
</dbReference>
<sequence length="1218" mass="134205">MAALSSSSPSAAVRSWRTAFLTLRDETLTSPRLATGGGATSTSSSSIPQLLQHLIFSNSHSFISAAPELPPHEVTSDLLFLLELVATRCHVEQDMTATFSYTSHLIRDVWRRVSFEINSSSWTLILDSFAKMLDYLFNKLTPIATADSSANAATISPVMDCLELIRCLISIQVNKFSPAENAQLVKFLLRVIVGSHATLISSSYSITNQIRSAEMGKRGPKYSSLWEFQTVAFAMLADTVSRAGSSIPADVWKSIIEVFRKVMDFLASKSLPVENNIMSRFYSSLLHCLHLVLMDPKCSLADHVAGFVAALKMFFTYGVSSRMQFRYPDAGHQEKKLHITSESSLEEPKRVDCSPYKPPHLRRKDTLNMKQKKSWNPQSSSDCESSTVEFTSSDSDYSDSDGLVQDSETVRNSKVRVAAIVCIQDLCQADSKSFTTQWTLLLPSSDVLKPRKFEANLMTCLLYDPYLKVRITSASALAVILDGPSSIFLQVAEYKGSSKFGSFTALSSSLGQILMQLHTGILYLIQRETHSRLLASLFKILMLLLSSTPYSRMPGELLPTVIVCLQTRISEGFSSKSDQSGLLVAAISCLTAALSTSPSLQVREMLLKEISAGLLETDENSGVLFTLVQYSKELTSPNICFETLQALKAVAHNYPNIMFACWEQVSTIVYNLLAVATPEVPARPWKGHSGDTAGYIGEKLITAAVKVLDDSLRALSGFKGTEDLLDDKVTPFTYDCIRMKKVSSAPSYELDSMEIMNSEDKACQSGIEQWCEAIEKHMPLILWHPSPMVRGASVTCFAGITSSVFFSLVKEKQDFIFSTLINASVCDEVTSVRSAACRAIGVISSFPQVSQSAEILDKFIRAVEINTRDSLVSVRITASWALANICDSIGHCDADFPSQDLCADSPSITILTECALRLTKDGDKIKSNAVRALGNLARFVNYTCLSGACDKPVDQAGLSVKTRNNEVFTSRNDMKGIHGSASNSFHPPSMRISSWLERMVQAFISCVTTGNVKMVVDYGGRNLCSLGTSREGYINSSAMRGVWFWHLRAPSVFSILLLLLRDSSNFKIRIQAAAALAVPASIHDYGKSFPDVIQGLEHIIENLDSDQISAPSGFKYRIVLEKQLTSTMLHVLALASSTDHEPLKDFLVKKASFLEEWLKMLCSSLGETNTHSDFENKSLGAQKIEMISEAIRSLIEIYKGRKHDSLVQKLEKLDNSIQ</sequence>
<dbReference type="PANTHER" id="PTHR13366">
    <property type="entry name" value="MALARIA ANTIGEN-RELATED"/>
    <property type="match status" value="1"/>
</dbReference>
<dbReference type="InterPro" id="IPR011989">
    <property type="entry name" value="ARM-like"/>
</dbReference>
<gene>
    <name evidence="3" type="ORF">CJ030_MR4G001652</name>
</gene>
<dbReference type="AlphaFoldDB" id="A0A6A1VRL2"/>
<dbReference type="EMBL" id="RXIC02000022">
    <property type="protein sequence ID" value="KAB1215602.1"/>
    <property type="molecule type" value="Genomic_DNA"/>
</dbReference>
<feature type="region of interest" description="Disordered" evidence="1">
    <location>
        <begin position="343"/>
        <end position="403"/>
    </location>
</feature>
<evidence type="ECO:0000313" key="3">
    <source>
        <dbReference type="EMBL" id="KAB1215602.1"/>
    </source>
</evidence>
<evidence type="ECO:0000259" key="2">
    <source>
        <dbReference type="Pfam" id="PF13251"/>
    </source>
</evidence>
<dbReference type="InterPro" id="IPR052107">
    <property type="entry name" value="HEAT6"/>
</dbReference>
<keyword evidence="4" id="KW-1185">Reference proteome</keyword>
<dbReference type="OrthoDB" id="422637at2759"/>
<reference evidence="3 4" key="1">
    <citation type="journal article" date="2019" name="Plant Biotechnol. J.">
        <title>The red bayberry genome and genetic basis of sex determination.</title>
        <authorList>
            <person name="Jia H.M."/>
            <person name="Jia H.J."/>
            <person name="Cai Q.L."/>
            <person name="Wang Y."/>
            <person name="Zhao H.B."/>
            <person name="Yang W.F."/>
            <person name="Wang G.Y."/>
            <person name="Li Y.H."/>
            <person name="Zhan D.L."/>
            <person name="Shen Y.T."/>
            <person name="Niu Q.F."/>
            <person name="Chang L."/>
            <person name="Qiu J."/>
            <person name="Zhao L."/>
            <person name="Xie H.B."/>
            <person name="Fu W.Y."/>
            <person name="Jin J."/>
            <person name="Li X.W."/>
            <person name="Jiao Y."/>
            <person name="Zhou C.C."/>
            <person name="Tu T."/>
            <person name="Chai C.Y."/>
            <person name="Gao J.L."/>
            <person name="Fan L.J."/>
            <person name="van de Weg E."/>
            <person name="Wang J.Y."/>
            <person name="Gao Z.S."/>
        </authorList>
    </citation>
    <scope>NUCLEOTIDE SEQUENCE [LARGE SCALE GENOMIC DNA]</scope>
    <source>
        <tissue evidence="3">Leaves</tissue>
    </source>
</reference>
<feature type="compositionally biased region" description="Polar residues" evidence="1">
    <location>
        <begin position="374"/>
        <end position="391"/>
    </location>
</feature>
<dbReference type="InterPro" id="IPR016024">
    <property type="entry name" value="ARM-type_fold"/>
</dbReference>
<dbReference type="Gene3D" id="1.25.10.10">
    <property type="entry name" value="Leucine-rich Repeat Variant"/>
    <property type="match status" value="2"/>
</dbReference>
<dbReference type="Proteomes" id="UP000516437">
    <property type="component" value="Chromosome 4"/>
</dbReference>
<protein>
    <submittedName>
        <fullName evidence="3">HEAT repeat-containing protein 6</fullName>
    </submittedName>
</protein>
<proteinExistence type="predicted"/>
<organism evidence="3 4">
    <name type="scientific">Morella rubra</name>
    <name type="common">Chinese bayberry</name>
    <dbReference type="NCBI Taxonomy" id="262757"/>
    <lineage>
        <taxon>Eukaryota</taxon>
        <taxon>Viridiplantae</taxon>
        <taxon>Streptophyta</taxon>
        <taxon>Embryophyta</taxon>
        <taxon>Tracheophyta</taxon>
        <taxon>Spermatophyta</taxon>
        <taxon>Magnoliopsida</taxon>
        <taxon>eudicotyledons</taxon>
        <taxon>Gunneridae</taxon>
        <taxon>Pentapetalae</taxon>
        <taxon>rosids</taxon>
        <taxon>fabids</taxon>
        <taxon>Fagales</taxon>
        <taxon>Myricaceae</taxon>
        <taxon>Morella</taxon>
    </lineage>
</organism>
<evidence type="ECO:0000313" key="4">
    <source>
        <dbReference type="Proteomes" id="UP000516437"/>
    </source>
</evidence>
<dbReference type="PANTHER" id="PTHR13366:SF0">
    <property type="entry name" value="HEAT REPEAT-CONTAINING PROTEIN 6"/>
    <property type="match status" value="1"/>
</dbReference>
<evidence type="ECO:0000256" key="1">
    <source>
        <dbReference type="SAM" id="MobiDB-lite"/>
    </source>
</evidence>
<dbReference type="SUPFAM" id="SSF48371">
    <property type="entry name" value="ARM repeat"/>
    <property type="match status" value="1"/>
</dbReference>
<feature type="domain" description="DUF4042" evidence="2">
    <location>
        <begin position="414"/>
        <end position="598"/>
    </location>
</feature>
<dbReference type="InterPro" id="IPR025283">
    <property type="entry name" value="DUF4042"/>
</dbReference>
<accession>A0A6A1VRL2</accession>
<comment type="caution">
    <text evidence="3">The sequence shown here is derived from an EMBL/GenBank/DDBJ whole genome shotgun (WGS) entry which is preliminary data.</text>
</comment>
<name>A0A6A1VRL2_9ROSI</name>